<comment type="caution">
    <text evidence="3">The sequence shown here is derived from an EMBL/GenBank/DDBJ whole genome shotgun (WGS) entry which is preliminary data.</text>
</comment>
<feature type="transmembrane region" description="Helical" evidence="2">
    <location>
        <begin position="114"/>
        <end position="132"/>
    </location>
</feature>
<evidence type="ECO:0000313" key="3">
    <source>
        <dbReference type="EMBL" id="MDJ1168824.1"/>
    </source>
</evidence>
<keyword evidence="2" id="KW-0472">Membrane</keyword>
<evidence type="ECO:0000256" key="2">
    <source>
        <dbReference type="SAM" id="Phobius"/>
    </source>
</evidence>
<sequence>MLPTFVLLQQYTQGVHFGDTNGLSDHPSSQNQPSQNRVQPIRETQDPKPTGDRYHGEPPPNPYTNDDDDPPEDNQGTGQSESFGPVQEIPKVPNFDVDPQNFNQFSIPVEEITTFLWAVAIVGVVIVLVAAAPQILAFLAAAGLGVGMRASLIAIAALFATSTPTLAEENPTAQPNNRLAELPGQPSGDVLYVGTINFTQLCDRKKPEGYYYNEYPKTDNLTQGLCTVTKPMGRELAPRIEINFDIADGAQYCRERFSQHQDPGIRQVASSAFVQVSMSHWNRNREKRWDCCVSCPPNDTRCSPFNPQNGPFSR</sequence>
<dbReference type="Proteomes" id="UP001235303">
    <property type="component" value="Unassembled WGS sequence"/>
</dbReference>
<proteinExistence type="predicted"/>
<feature type="compositionally biased region" description="Basic and acidic residues" evidence="1">
    <location>
        <begin position="43"/>
        <end position="56"/>
    </location>
</feature>
<keyword evidence="2" id="KW-1133">Transmembrane helix</keyword>
<gene>
    <name evidence="3" type="ORF">PMG71_05245</name>
</gene>
<name>A0ABT7APJ6_9CYAN</name>
<feature type="region of interest" description="Disordered" evidence="1">
    <location>
        <begin position="17"/>
        <end position="95"/>
    </location>
</feature>
<dbReference type="RefSeq" id="WP_283752587.1">
    <property type="nucleotide sequence ID" value="NZ_JAQOSP010000036.1"/>
</dbReference>
<reference evidence="3 4" key="1">
    <citation type="submission" date="2023-01" db="EMBL/GenBank/DDBJ databases">
        <title>Novel diversity within Roseofilum (Cyanobacteria; Desertifilaceae) from marine benthic mats with descriptions of four novel species.</title>
        <authorList>
            <person name="Wang Y."/>
            <person name="Berthold D.E."/>
            <person name="Hu J."/>
            <person name="Lefler F.W."/>
            <person name="Laughinghouse H.D. IV."/>
        </authorList>
    </citation>
    <scope>NUCLEOTIDE SEQUENCE [LARGE SCALE GENOMIC DNA]</scope>
    <source>
        <strain evidence="3 4">BLCC-M154</strain>
    </source>
</reference>
<keyword evidence="2" id="KW-0812">Transmembrane</keyword>
<feature type="transmembrane region" description="Helical" evidence="2">
    <location>
        <begin position="138"/>
        <end position="160"/>
    </location>
</feature>
<dbReference type="EMBL" id="JAQOSP010000036">
    <property type="protein sequence ID" value="MDJ1168824.1"/>
    <property type="molecule type" value="Genomic_DNA"/>
</dbReference>
<evidence type="ECO:0000256" key="1">
    <source>
        <dbReference type="SAM" id="MobiDB-lite"/>
    </source>
</evidence>
<protein>
    <submittedName>
        <fullName evidence="3">Uncharacterized protein</fullName>
    </submittedName>
</protein>
<organism evidence="3 4">
    <name type="scientific">Roseofilum acuticapitatum BLCC-M154</name>
    <dbReference type="NCBI Taxonomy" id="3022444"/>
    <lineage>
        <taxon>Bacteria</taxon>
        <taxon>Bacillati</taxon>
        <taxon>Cyanobacteriota</taxon>
        <taxon>Cyanophyceae</taxon>
        <taxon>Desertifilales</taxon>
        <taxon>Desertifilaceae</taxon>
        <taxon>Roseofilum</taxon>
        <taxon>Roseofilum acuticapitatum</taxon>
    </lineage>
</organism>
<accession>A0ABT7APJ6</accession>
<evidence type="ECO:0000313" key="4">
    <source>
        <dbReference type="Proteomes" id="UP001235303"/>
    </source>
</evidence>
<keyword evidence="4" id="KW-1185">Reference proteome</keyword>
<feature type="compositionally biased region" description="Polar residues" evidence="1">
    <location>
        <begin position="21"/>
        <end position="38"/>
    </location>
</feature>